<reference evidence="1 2" key="1">
    <citation type="submission" date="2019-06" db="EMBL/GenBank/DDBJ databases">
        <title>Whole genome shotgun sequence of Brevibacillus reuszeri NBRC 15719.</title>
        <authorList>
            <person name="Hosoyama A."/>
            <person name="Uohara A."/>
            <person name="Ohji S."/>
            <person name="Ichikawa N."/>
        </authorList>
    </citation>
    <scope>NUCLEOTIDE SEQUENCE [LARGE SCALE GENOMIC DNA]</scope>
    <source>
        <strain evidence="1 2">NBRC 15719</strain>
    </source>
</reference>
<proteinExistence type="predicted"/>
<comment type="caution">
    <text evidence="1">The sequence shown here is derived from an EMBL/GenBank/DDBJ whole genome shotgun (WGS) entry which is preliminary data.</text>
</comment>
<keyword evidence="2" id="KW-1185">Reference proteome</keyword>
<gene>
    <name evidence="1" type="ORF">BRE01_26920</name>
</gene>
<sequence length="50" mass="5943">MKTAKQRELIESMVEWSNEVGFDYKQLIQPDGGISFYLWFEKNHTLYDVG</sequence>
<evidence type="ECO:0000313" key="2">
    <source>
        <dbReference type="Proteomes" id="UP000319578"/>
    </source>
</evidence>
<protein>
    <recommendedName>
        <fullName evidence="3">Phage protein</fullName>
    </recommendedName>
</protein>
<dbReference type="RefSeq" id="WP_161807324.1">
    <property type="nucleotide sequence ID" value="NZ_BJON01000009.1"/>
</dbReference>
<organism evidence="1 2">
    <name type="scientific">Brevibacillus reuszeri</name>
    <dbReference type="NCBI Taxonomy" id="54915"/>
    <lineage>
        <taxon>Bacteria</taxon>
        <taxon>Bacillati</taxon>
        <taxon>Bacillota</taxon>
        <taxon>Bacilli</taxon>
        <taxon>Bacillales</taxon>
        <taxon>Paenibacillaceae</taxon>
        <taxon>Brevibacillus</taxon>
    </lineage>
</organism>
<dbReference type="Proteomes" id="UP000319578">
    <property type="component" value="Unassembled WGS sequence"/>
</dbReference>
<accession>A0ABQ0TMI5</accession>
<dbReference type="EMBL" id="BJON01000009">
    <property type="protein sequence ID" value="GED68990.1"/>
    <property type="molecule type" value="Genomic_DNA"/>
</dbReference>
<name>A0ABQ0TMI5_9BACL</name>
<evidence type="ECO:0008006" key="3">
    <source>
        <dbReference type="Google" id="ProtNLM"/>
    </source>
</evidence>
<evidence type="ECO:0000313" key="1">
    <source>
        <dbReference type="EMBL" id="GED68990.1"/>
    </source>
</evidence>